<comment type="caution">
    <text evidence="2">The sequence shown here is derived from an EMBL/GenBank/DDBJ whole genome shotgun (WGS) entry which is preliminary data.</text>
</comment>
<feature type="domain" description="Thaumarchaeal output" evidence="1">
    <location>
        <begin position="12"/>
        <end position="182"/>
    </location>
</feature>
<dbReference type="AlphaFoldDB" id="A0A151ACC8"/>
<evidence type="ECO:0000313" key="3">
    <source>
        <dbReference type="Proteomes" id="UP000075321"/>
    </source>
</evidence>
<organism evidence="2 3">
    <name type="scientific">Halalkalicoccus paucihalophilus</name>
    <dbReference type="NCBI Taxonomy" id="1008153"/>
    <lineage>
        <taxon>Archaea</taxon>
        <taxon>Methanobacteriati</taxon>
        <taxon>Methanobacteriota</taxon>
        <taxon>Stenosarchaea group</taxon>
        <taxon>Halobacteria</taxon>
        <taxon>Halobacteriales</taxon>
        <taxon>Halococcaceae</taxon>
        <taxon>Halalkalicoccus</taxon>
    </lineage>
</organism>
<dbReference type="PATRIC" id="fig|1008153.3.peg.2916"/>
<name>A0A151ACC8_9EURY</name>
<evidence type="ECO:0000259" key="1">
    <source>
        <dbReference type="Pfam" id="PF18551"/>
    </source>
</evidence>
<dbReference type="OrthoDB" id="11504at2157"/>
<reference evidence="2 3" key="1">
    <citation type="submission" date="2016-02" db="EMBL/GenBank/DDBJ databases">
        <title>Genome sequence of Halalkalicoccus paucihalophilus DSM 24557.</title>
        <authorList>
            <person name="Poehlein A."/>
            <person name="Daniel R."/>
        </authorList>
    </citation>
    <scope>NUCLEOTIDE SEQUENCE [LARGE SCALE GENOMIC DNA]</scope>
    <source>
        <strain evidence="2 3">DSM 24557</strain>
    </source>
</reference>
<accession>A0A151ACC8</accession>
<dbReference type="EMBL" id="LTAZ01000008">
    <property type="protein sequence ID" value="KYH25027.1"/>
    <property type="molecule type" value="Genomic_DNA"/>
</dbReference>
<dbReference type="Pfam" id="PF18551">
    <property type="entry name" value="TackOD1"/>
    <property type="match status" value="1"/>
</dbReference>
<sequence>MVSVSKLQLLSKLSDGTVEDFKPTVSDEGEVAYPETEDLLAHQDGTSIEALDALAGRGFLHKEYTTKVYICPSCQADGLQYITACPFCEDTHTIRTSFFEHEQCGFTAQSEDFEIGDHTETQQCPDCEKEIDSSNITIMQKQLCKGCGESFDHPSHRLWCLDCFYLSEPEKATEQTLYEYELTEKGENWHEAQVGTRELLADEFASRGFDVTLDAALQNDEDGDELYKVHIHATDELLNQRIVADIHSAVDSEKIKHISTVGKLFHAQPLLLATDESISDDVLQIANQHGVTMLWVDQSGSIRRYESIDDEYRPAGNIIDRLSSAVGFTSTKGD</sequence>
<evidence type="ECO:0000313" key="2">
    <source>
        <dbReference type="EMBL" id="KYH25027.1"/>
    </source>
</evidence>
<dbReference type="InterPro" id="IPR040572">
    <property type="entry name" value="TackOD1"/>
</dbReference>
<dbReference type="RefSeq" id="WP_157078472.1">
    <property type="nucleotide sequence ID" value="NZ_LTAZ01000008.1"/>
</dbReference>
<gene>
    <name evidence="2" type="ORF">HAPAU_28480</name>
</gene>
<protein>
    <recommendedName>
        <fullName evidence="1">Thaumarchaeal output domain-containing protein</fullName>
    </recommendedName>
</protein>
<proteinExistence type="predicted"/>
<dbReference type="Proteomes" id="UP000075321">
    <property type="component" value="Unassembled WGS sequence"/>
</dbReference>
<keyword evidence="3" id="KW-1185">Reference proteome</keyword>